<dbReference type="STRING" id="572480.Arnit_0144"/>
<feature type="domain" description="D-isomer specific 2-hydroxyacid dehydrogenase NAD-binding" evidence="6">
    <location>
        <begin position="106"/>
        <end position="285"/>
    </location>
</feature>
<dbReference type="Proteomes" id="UP000000939">
    <property type="component" value="Chromosome"/>
</dbReference>
<feature type="domain" description="D-isomer specific 2-hydroxyacid dehydrogenase catalytic" evidence="5">
    <location>
        <begin position="11"/>
        <end position="309"/>
    </location>
</feature>
<dbReference type="InterPro" id="IPR006139">
    <property type="entry name" value="D-isomer_2_OHA_DH_cat_dom"/>
</dbReference>
<name>D5V478_ARCNC</name>
<dbReference type="PANTHER" id="PTHR43761">
    <property type="entry name" value="D-ISOMER SPECIFIC 2-HYDROXYACID DEHYDROGENASE FAMILY PROTEIN (AFU_ORTHOLOGUE AFUA_1G13630)"/>
    <property type="match status" value="1"/>
</dbReference>
<evidence type="ECO:0000256" key="4">
    <source>
        <dbReference type="RuleBase" id="RU003719"/>
    </source>
</evidence>
<sequence length="309" mass="34612">MKVVILDRSTLGSDMDLSILNQFGELVCYDYTNDDETIARLKECDIVITNKVLITKEVIDATELKLICISATGMNNVDIEYAKHKGIEVKNVAGYSTSSVAQLTISFALHFIQKMDYYSNYVKEGNWQKSKIFTHIDEPFMELDGKTWGIIGLGSIGEKVAQIASAFGCNIKYYSTSGMNYNANYDATDLASLISESDIISIHSPLNEKTKDLLNYENMKLLKNDSIVINVARGGIINEYDIVEILKEKNIYFALDTVTTEPIEEDSPLNDILENENVIITPHIAWSSIEARKKLIEGVYNNIKGFIDG</sequence>
<proteinExistence type="inferred from homology"/>
<evidence type="ECO:0000313" key="7">
    <source>
        <dbReference type="EMBL" id="ADG91811.1"/>
    </source>
</evidence>
<dbReference type="Gene3D" id="3.40.50.720">
    <property type="entry name" value="NAD(P)-binding Rossmann-like Domain"/>
    <property type="match status" value="2"/>
</dbReference>
<dbReference type="PANTHER" id="PTHR43761:SF1">
    <property type="entry name" value="D-ISOMER SPECIFIC 2-HYDROXYACID DEHYDROGENASE CATALYTIC DOMAIN-CONTAINING PROTEIN-RELATED"/>
    <property type="match status" value="1"/>
</dbReference>
<dbReference type="InterPro" id="IPR050418">
    <property type="entry name" value="D-iso_2-hydroxyacid_DH_PdxB"/>
</dbReference>
<dbReference type="PROSITE" id="PS00670">
    <property type="entry name" value="D_2_HYDROXYACID_DH_2"/>
    <property type="match status" value="1"/>
</dbReference>
<dbReference type="RefSeq" id="WP_013133956.1">
    <property type="nucleotide sequence ID" value="NC_014166.1"/>
</dbReference>
<dbReference type="AlphaFoldDB" id="D5V478"/>
<dbReference type="InterPro" id="IPR029753">
    <property type="entry name" value="D-isomer_DH_CS"/>
</dbReference>
<dbReference type="GO" id="GO:0016616">
    <property type="term" value="F:oxidoreductase activity, acting on the CH-OH group of donors, NAD or NADP as acceptor"/>
    <property type="evidence" value="ECO:0007669"/>
    <property type="project" value="InterPro"/>
</dbReference>
<evidence type="ECO:0000313" key="8">
    <source>
        <dbReference type="Proteomes" id="UP000000939"/>
    </source>
</evidence>
<dbReference type="NCBIfam" id="NF006263">
    <property type="entry name" value="PRK08410.1"/>
    <property type="match status" value="1"/>
</dbReference>
<dbReference type="EMBL" id="CP001999">
    <property type="protein sequence ID" value="ADG91811.1"/>
    <property type="molecule type" value="Genomic_DNA"/>
</dbReference>
<comment type="similarity">
    <text evidence="1 4">Belongs to the D-isomer specific 2-hydroxyacid dehydrogenase family.</text>
</comment>
<dbReference type="HOGENOM" id="CLU_019796_1_3_7"/>
<keyword evidence="8" id="KW-1185">Reference proteome</keyword>
<dbReference type="InterPro" id="IPR006140">
    <property type="entry name" value="D-isomer_DH_NAD-bd"/>
</dbReference>
<keyword evidence="3" id="KW-0520">NAD</keyword>
<dbReference type="Pfam" id="PF02826">
    <property type="entry name" value="2-Hacid_dh_C"/>
    <property type="match status" value="1"/>
</dbReference>
<dbReference type="KEGG" id="ant:Arnit_0144"/>
<gene>
    <name evidence="7" type="ordered locus">Arnit_0144</name>
</gene>
<dbReference type="OrthoDB" id="9805416at2"/>
<dbReference type="GO" id="GO:0051287">
    <property type="term" value="F:NAD binding"/>
    <property type="evidence" value="ECO:0007669"/>
    <property type="project" value="InterPro"/>
</dbReference>
<organism evidence="7 8">
    <name type="scientific">Arcobacter nitrofigilis (strain ATCC 33309 / DSM 7299 / CCUG 15893 / LMG 7604 / NCTC 12251 / CI)</name>
    <name type="common">Campylobacter nitrofigilis</name>
    <dbReference type="NCBI Taxonomy" id="572480"/>
    <lineage>
        <taxon>Bacteria</taxon>
        <taxon>Pseudomonadati</taxon>
        <taxon>Campylobacterota</taxon>
        <taxon>Epsilonproteobacteria</taxon>
        <taxon>Campylobacterales</taxon>
        <taxon>Arcobacteraceae</taxon>
        <taxon>Arcobacter</taxon>
    </lineage>
</organism>
<dbReference type="SUPFAM" id="SSF51735">
    <property type="entry name" value="NAD(P)-binding Rossmann-fold domains"/>
    <property type="match status" value="1"/>
</dbReference>
<evidence type="ECO:0000259" key="5">
    <source>
        <dbReference type="Pfam" id="PF00389"/>
    </source>
</evidence>
<dbReference type="PROSITE" id="PS00671">
    <property type="entry name" value="D_2_HYDROXYACID_DH_3"/>
    <property type="match status" value="1"/>
</dbReference>
<reference evidence="7 8" key="1">
    <citation type="journal article" date="2010" name="Stand. Genomic Sci.">
        <title>Complete genome sequence of Arcobacter nitrofigilis type strain (CI).</title>
        <authorList>
            <person name="Pati A."/>
            <person name="Gronow S."/>
            <person name="Lapidus A."/>
            <person name="Copeland A."/>
            <person name="Glavina Del Rio T."/>
            <person name="Nolan M."/>
            <person name="Lucas S."/>
            <person name="Tice H."/>
            <person name="Cheng J.F."/>
            <person name="Han C."/>
            <person name="Chertkov O."/>
            <person name="Bruce D."/>
            <person name="Tapia R."/>
            <person name="Goodwin L."/>
            <person name="Pitluck S."/>
            <person name="Liolios K."/>
            <person name="Ivanova N."/>
            <person name="Mavromatis K."/>
            <person name="Chen A."/>
            <person name="Palaniappan K."/>
            <person name="Land M."/>
            <person name="Hauser L."/>
            <person name="Chang Y.J."/>
            <person name="Jeffries C.D."/>
            <person name="Detter J.C."/>
            <person name="Rohde M."/>
            <person name="Goker M."/>
            <person name="Bristow J."/>
            <person name="Eisen J.A."/>
            <person name="Markowitz V."/>
            <person name="Hugenholtz P."/>
            <person name="Klenk H.P."/>
            <person name="Kyrpides N.C."/>
        </authorList>
    </citation>
    <scope>NUCLEOTIDE SEQUENCE [LARGE SCALE GENOMIC DNA]</scope>
    <source>
        <strain evidence="8">ATCC 33309 / DSM 7299 / CCUG 15893 / LMG 7604 / NCTC 12251 / CI</strain>
    </source>
</reference>
<dbReference type="Pfam" id="PF00389">
    <property type="entry name" value="2-Hacid_dh"/>
    <property type="match status" value="1"/>
</dbReference>
<dbReference type="eggNOG" id="COG1052">
    <property type="taxonomic scope" value="Bacteria"/>
</dbReference>
<accession>D5V478</accession>
<dbReference type="InterPro" id="IPR036291">
    <property type="entry name" value="NAD(P)-bd_dom_sf"/>
</dbReference>
<evidence type="ECO:0000256" key="2">
    <source>
        <dbReference type="ARBA" id="ARBA00023002"/>
    </source>
</evidence>
<evidence type="ECO:0000256" key="1">
    <source>
        <dbReference type="ARBA" id="ARBA00005854"/>
    </source>
</evidence>
<keyword evidence="2 4" id="KW-0560">Oxidoreductase</keyword>
<evidence type="ECO:0000259" key="6">
    <source>
        <dbReference type="Pfam" id="PF02826"/>
    </source>
</evidence>
<protein>
    <submittedName>
        <fullName evidence="7">D-isomer specific 2-hydroxyacid dehydrogenase NAD-binding protein</fullName>
    </submittedName>
</protein>
<dbReference type="SUPFAM" id="SSF52283">
    <property type="entry name" value="Formate/glycerate dehydrogenase catalytic domain-like"/>
    <property type="match status" value="1"/>
</dbReference>
<evidence type="ECO:0000256" key="3">
    <source>
        <dbReference type="ARBA" id="ARBA00023027"/>
    </source>
</evidence>